<evidence type="ECO:0000313" key="2">
    <source>
        <dbReference type="Proteomes" id="UP001595539"/>
    </source>
</evidence>
<evidence type="ECO:0008006" key="3">
    <source>
        <dbReference type="Google" id="ProtNLM"/>
    </source>
</evidence>
<dbReference type="Proteomes" id="UP001595539">
    <property type="component" value="Unassembled WGS sequence"/>
</dbReference>
<dbReference type="EMBL" id="JBHRXY010000018">
    <property type="protein sequence ID" value="MFC3631046.1"/>
    <property type="molecule type" value="Genomic_DNA"/>
</dbReference>
<comment type="caution">
    <text evidence="1">The sequence shown here is derived from an EMBL/GenBank/DDBJ whole genome shotgun (WGS) entry which is preliminary data.</text>
</comment>
<proteinExistence type="predicted"/>
<sequence>MDLLDVCLVSTQSDRYSLPGLLAALSRNQVEAFPRLRPHQRPAWHMFLVQLGALALARASADTPPDDEGTWRDLLLRLTDGDATAWALTAPDDRAAFLQPAAPPGLKWTRVETPDALDMLITSKNHDLKQAVARHAAPEDWVFALVSLQTMEGYGGAGNQGIARMNGGSSSRPMLGFAPTQPGGGGPDVSAWWRRDVLRLLALRKAGKDTVHGTPGGPALIWTLPWPEGRKLALHDLDPWFIESCRRIRLIQDGDRLAALRTTSKDARIDAKEAKGVTGDPWAPVSMDGNPRSLTLGDGDFTYARLCELLFEGGWKRPPLADPGQGDAAGVIVAEAFARGNSKTEGFKSRIVPVPGWARRRFGQPDLGALAKDQIAEIEIFDKALRNGLALVAAGGDRDKLNKDHYARARDARDRFDRAADALFFEALWDRSAAQGDEREAARRRFLTQLFHAARDAFDLALPGMPCAAILRPRAEARGRQAFESAVRRGHGHGGGTRFDFLFTTEGRHDDDAA</sequence>
<evidence type="ECO:0000313" key="1">
    <source>
        <dbReference type="EMBL" id="MFC3631046.1"/>
    </source>
</evidence>
<name>A0ABV7U8U3_9RHOB</name>
<keyword evidence="2" id="KW-1185">Reference proteome</keyword>
<accession>A0ABV7U8U3</accession>
<dbReference type="RefSeq" id="WP_377763178.1">
    <property type="nucleotide sequence ID" value="NZ_JBHRXY010000018.1"/>
</dbReference>
<protein>
    <recommendedName>
        <fullName evidence="3">CRISPR-associated protein Cse1</fullName>
    </recommendedName>
</protein>
<gene>
    <name evidence="1" type="ORF">ACFOM8_16515</name>
</gene>
<reference evidence="2" key="1">
    <citation type="journal article" date="2019" name="Int. J. Syst. Evol. Microbiol.">
        <title>The Global Catalogue of Microorganisms (GCM) 10K type strain sequencing project: providing services to taxonomists for standard genome sequencing and annotation.</title>
        <authorList>
            <consortium name="The Broad Institute Genomics Platform"/>
            <consortium name="The Broad Institute Genome Sequencing Center for Infectious Disease"/>
            <person name="Wu L."/>
            <person name="Ma J."/>
        </authorList>
    </citation>
    <scope>NUCLEOTIDE SEQUENCE [LARGE SCALE GENOMIC DNA]</scope>
    <source>
        <strain evidence="2">KCTC 42473</strain>
    </source>
</reference>
<organism evidence="1 2">
    <name type="scientific">Paracoccus angustae</name>
    <dbReference type="NCBI Taxonomy" id="1671480"/>
    <lineage>
        <taxon>Bacteria</taxon>
        <taxon>Pseudomonadati</taxon>
        <taxon>Pseudomonadota</taxon>
        <taxon>Alphaproteobacteria</taxon>
        <taxon>Rhodobacterales</taxon>
        <taxon>Paracoccaceae</taxon>
        <taxon>Paracoccus</taxon>
    </lineage>
</organism>